<accession>A0AAU9JFB7</accession>
<dbReference type="EMBL" id="CAJZBQ010000036">
    <property type="protein sequence ID" value="CAG9324408.1"/>
    <property type="molecule type" value="Genomic_DNA"/>
</dbReference>
<gene>
    <name evidence="1" type="ORF">BSTOLATCC_MIC36200</name>
</gene>
<name>A0AAU9JFB7_9CILI</name>
<keyword evidence="2" id="KW-1185">Reference proteome</keyword>
<dbReference type="AlphaFoldDB" id="A0AAU9JFB7"/>
<protein>
    <submittedName>
        <fullName evidence="1">Uncharacterized protein</fullName>
    </submittedName>
</protein>
<dbReference type="Proteomes" id="UP001162131">
    <property type="component" value="Unassembled WGS sequence"/>
</dbReference>
<sequence length="86" mass="9802">MTILKRKENILPYLSAKYPNKIGPMAVPNSNKDPITPNSIFPKSQVSPNFTSSRETVYAHIITLNSDVPDIKKIQVWYLPHPIEVR</sequence>
<evidence type="ECO:0000313" key="2">
    <source>
        <dbReference type="Proteomes" id="UP001162131"/>
    </source>
</evidence>
<organism evidence="1 2">
    <name type="scientific">Blepharisma stoltei</name>
    <dbReference type="NCBI Taxonomy" id="1481888"/>
    <lineage>
        <taxon>Eukaryota</taxon>
        <taxon>Sar</taxon>
        <taxon>Alveolata</taxon>
        <taxon>Ciliophora</taxon>
        <taxon>Postciliodesmatophora</taxon>
        <taxon>Heterotrichea</taxon>
        <taxon>Heterotrichida</taxon>
        <taxon>Blepharismidae</taxon>
        <taxon>Blepharisma</taxon>
    </lineage>
</organism>
<reference evidence="1" key="1">
    <citation type="submission" date="2021-09" db="EMBL/GenBank/DDBJ databases">
        <authorList>
            <consortium name="AG Swart"/>
            <person name="Singh M."/>
            <person name="Singh A."/>
            <person name="Seah K."/>
            <person name="Emmerich C."/>
        </authorList>
    </citation>
    <scope>NUCLEOTIDE SEQUENCE</scope>
    <source>
        <strain evidence="1">ATCC30299</strain>
    </source>
</reference>
<evidence type="ECO:0000313" key="1">
    <source>
        <dbReference type="EMBL" id="CAG9324408.1"/>
    </source>
</evidence>
<comment type="caution">
    <text evidence="1">The sequence shown here is derived from an EMBL/GenBank/DDBJ whole genome shotgun (WGS) entry which is preliminary data.</text>
</comment>
<proteinExistence type="predicted"/>